<dbReference type="EMBL" id="JADDUC020000001">
    <property type="protein sequence ID" value="KAI1243113.1"/>
    <property type="molecule type" value="Genomic_DNA"/>
</dbReference>
<dbReference type="Pfam" id="PF00079">
    <property type="entry name" value="Serpin"/>
    <property type="match status" value="1"/>
</dbReference>
<dbReference type="PANTHER" id="PTHR11461">
    <property type="entry name" value="SERINE PROTEASE INHIBITOR, SERPIN"/>
    <property type="match status" value="1"/>
</dbReference>
<dbReference type="InterPro" id="IPR000215">
    <property type="entry name" value="Serpin_fam"/>
</dbReference>
<reference evidence="8" key="3">
    <citation type="submission" date="2022-01" db="EMBL/GenBank/DDBJ databases">
        <authorList>
            <person name="Rubenstein D.R."/>
        </authorList>
    </citation>
    <scope>NUCLEOTIDE SEQUENCE</scope>
    <source>
        <strain evidence="8">SS15</strain>
        <tissue evidence="8">Liver</tissue>
    </source>
</reference>
<organism evidence="7">
    <name type="scientific">Lamprotornis superbus</name>
    <dbReference type="NCBI Taxonomy" id="245042"/>
    <lineage>
        <taxon>Eukaryota</taxon>
        <taxon>Metazoa</taxon>
        <taxon>Chordata</taxon>
        <taxon>Craniata</taxon>
        <taxon>Vertebrata</taxon>
        <taxon>Euteleostomi</taxon>
        <taxon>Archelosauria</taxon>
        <taxon>Archosauria</taxon>
        <taxon>Dinosauria</taxon>
        <taxon>Saurischia</taxon>
        <taxon>Theropoda</taxon>
        <taxon>Coelurosauria</taxon>
        <taxon>Aves</taxon>
        <taxon>Neognathae</taxon>
        <taxon>Neoaves</taxon>
        <taxon>Telluraves</taxon>
        <taxon>Australaves</taxon>
        <taxon>Passeriformes</taxon>
        <taxon>Sturnidae</taxon>
        <taxon>Lamprotornis</taxon>
    </lineage>
</organism>
<comment type="subunit">
    <text evidence="4">Forms a complex with the monomeric form of beta-tryptase.</text>
</comment>
<dbReference type="EMBL" id="JADDUC010000272">
    <property type="protein sequence ID" value="KAG0114689.1"/>
    <property type="molecule type" value="Genomic_DNA"/>
</dbReference>
<evidence type="ECO:0000256" key="4">
    <source>
        <dbReference type="ARBA" id="ARBA00038828"/>
    </source>
</evidence>
<feature type="non-terminal residue" evidence="7">
    <location>
        <position position="1"/>
    </location>
</feature>
<dbReference type="InterPro" id="IPR023795">
    <property type="entry name" value="Serpin_CS"/>
</dbReference>
<evidence type="ECO:0000313" key="8">
    <source>
        <dbReference type="EMBL" id="KAI1243113.1"/>
    </source>
</evidence>
<evidence type="ECO:0000256" key="5">
    <source>
        <dbReference type="ARBA" id="ARBA00039202"/>
    </source>
</evidence>
<dbReference type="Gene3D" id="3.30.497.10">
    <property type="entry name" value="Antithrombin, subunit I, domain 2"/>
    <property type="match status" value="1"/>
</dbReference>
<dbReference type="PROSITE" id="PS00284">
    <property type="entry name" value="SERPIN"/>
    <property type="match status" value="1"/>
</dbReference>
<feature type="domain" description="Serpin" evidence="6">
    <location>
        <begin position="1"/>
        <end position="75"/>
    </location>
</feature>
<dbReference type="OrthoDB" id="671595at2759"/>
<dbReference type="Proteomes" id="UP000618051">
    <property type="component" value="Unassembled WGS sequence"/>
</dbReference>
<keyword evidence="1" id="KW-0646">Protease inhibitor</keyword>
<dbReference type="PANTHER" id="PTHR11461:SF204">
    <property type="entry name" value="SERPIN B6"/>
    <property type="match status" value="1"/>
</dbReference>
<evidence type="ECO:0000256" key="1">
    <source>
        <dbReference type="ARBA" id="ARBA00022690"/>
    </source>
</evidence>
<keyword evidence="2" id="KW-0722">Serine protease inhibitor</keyword>
<protein>
    <recommendedName>
        <fullName evidence="5">Serpin B6</fullName>
    </recommendedName>
</protein>
<evidence type="ECO:0000313" key="9">
    <source>
        <dbReference type="Proteomes" id="UP000618051"/>
    </source>
</evidence>
<keyword evidence="3" id="KW-0007">Acetylation</keyword>
<evidence type="ECO:0000256" key="3">
    <source>
        <dbReference type="ARBA" id="ARBA00022990"/>
    </source>
</evidence>
<dbReference type="GO" id="GO:0005615">
    <property type="term" value="C:extracellular space"/>
    <property type="evidence" value="ECO:0007669"/>
    <property type="project" value="InterPro"/>
</dbReference>
<dbReference type="InterPro" id="IPR036186">
    <property type="entry name" value="Serpin_sf"/>
</dbReference>
<dbReference type="SUPFAM" id="SSF56574">
    <property type="entry name" value="Serpins"/>
    <property type="match status" value="1"/>
</dbReference>
<sequence length="117" mass="12766">KADFSGISSGKELVLSEVVHKSFVEVNEEGTEAAAATAVVMCGCTCVMATARFTADHPFLFFIQHNKTRSILFCSNQGLVDIIPKLKGRCYVPETNTGSIVGDILEARPRTDGEQRW</sequence>
<gene>
    <name evidence="8" type="ORF">IHE44_0000689</name>
    <name evidence="7" type="ORF">IHE44_007357</name>
</gene>
<proteinExistence type="predicted"/>
<dbReference type="GO" id="GO:0004867">
    <property type="term" value="F:serine-type endopeptidase inhibitor activity"/>
    <property type="evidence" value="ECO:0007669"/>
    <property type="project" value="UniProtKB-KW"/>
</dbReference>
<evidence type="ECO:0000256" key="2">
    <source>
        <dbReference type="ARBA" id="ARBA00022900"/>
    </source>
</evidence>
<keyword evidence="9" id="KW-1185">Reference proteome</keyword>
<evidence type="ECO:0000313" key="7">
    <source>
        <dbReference type="EMBL" id="KAG0114689.1"/>
    </source>
</evidence>
<comment type="caution">
    <text evidence="7">The sequence shown here is derived from an EMBL/GenBank/DDBJ whole genome shotgun (WGS) entry which is preliminary data.</text>
</comment>
<dbReference type="InterPro" id="IPR023796">
    <property type="entry name" value="Serpin_dom"/>
</dbReference>
<evidence type="ECO:0000259" key="6">
    <source>
        <dbReference type="Pfam" id="PF00079"/>
    </source>
</evidence>
<name>A0A835NH64_9PASS</name>
<dbReference type="AlphaFoldDB" id="A0A835NH64"/>
<reference evidence="8 9" key="2">
    <citation type="journal article" date="2021" name="J. Hered.">
        <title>Feather Gene Expression Elucidates the Developmental Basis of Plumage Iridescence in African Starlings.</title>
        <authorList>
            <person name="Rubenstein D.R."/>
            <person name="Corvelo A."/>
            <person name="MacManes M.D."/>
            <person name="Maia R."/>
            <person name="Narzisi G."/>
            <person name="Rousaki A."/>
            <person name="Vandenabeele P."/>
            <person name="Shawkey M.D."/>
            <person name="Solomon J."/>
        </authorList>
    </citation>
    <scope>NUCLEOTIDE SEQUENCE [LARGE SCALE GENOMIC DNA]</scope>
    <source>
        <strain evidence="8">SS15</strain>
    </source>
</reference>
<dbReference type="InterPro" id="IPR042178">
    <property type="entry name" value="Serpin_sf_1"/>
</dbReference>
<reference evidence="7" key="1">
    <citation type="submission" date="2020-10" db="EMBL/GenBank/DDBJ databases">
        <title>Feather gene expression reveals the developmental basis of iridescence in African starlings.</title>
        <authorList>
            <person name="Rubenstein D.R."/>
        </authorList>
    </citation>
    <scope>NUCLEOTIDE SEQUENCE</scope>
    <source>
        <strain evidence="7">SS15</strain>
        <tissue evidence="7">Liver</tissue>
    </source>
</reference>
<accession>A0A835NH64</accession>